<dbReference type="Proteomes" id="UP000011014">
    <property type="component" value="Unassembled WGS sequence"/>
</dbReference>
<sequence length="105" mass="12154">MEDNGVPSVLNGKFYYRHIHSARDLYVWWMWHGPTGHWVINDTPGQHGDDRMMSVLADFQCPFDIDEWEGAAASHDFILKKSECCREVSWFQDQSCKFGELSSAP</sequence>
<dbReference type="AlphaFoldDB" id="E4Z326"/>
<name>E4Z326_OIKDI</name>
<dbReference type="EMBL" id="FN656873">
    <property type="protein sequence ID" value="CBY42104.1"/>
    <property type="molecule type" value="Genomic_DNA"/>
</dbReference>
<protein>
    <submittedName>
        <fullName evidence="1">Uncharacterized protein</fullName>
    </submittedName>
</protein>
<gene>
    <name evidence="1" type="ORF">GSOID_T00025770001</name>
</gene>
<proteinExistence type="predicted"/>
<evidence type="ECO:0000313" key="1">
    <source>
        <dbReference type="EMBL" id="CBY42104.1"/>
    </source>
</evidence>
<accession>E4Z326</accession>
<organism evidence="1">
    <name type="scientific">Oikopleura dioica</name>
    <name type="common">Tunicate</name>
    <dbReference type="NCBI Taxonomy" id="34765"/>
    <lineage>
        <taxon>Eukaryota</taxon>
        <taxon>Metazoa</taxon>
        <taxon>Chordata</taxon>
        <taxon>Tunicata</taxon>
        <taxon>Appendicularia</taxon>
        <taxon>Copelata</taxon>
        <taxon>Oikopleuridae</taxon>
        <taxon>Oikopleura</taxon>
    </lineage>
</organism>
<reference evidence="1" key="1">
    <citation type="journal article" date="2010" name="Science">
        <title>Plasticity of animal genome architecture unmasked by rapid evolution of a pelagic tunicate.</title>
        <authorList>
            <person name="Denoeud F."/>
            <person name="Henriet S."/>
            <person name="Mungpakdee S."/>
            <person name="Aury J.M."/>
            <person name="Da Silva C."/>
            <person name="Brinkmann H."/>
            <person name="Mikhaleva J."/>
            <person name="Olsen L.C."/>
            <person name="Jubin C."/>
            <person name="Canestro C."/>
            <person name="Bouquet J.M."/>
            <person name="Danks G."/>
            <person name="Poulain J."/>
            <person name="Campsteijn C."/>
            <person name="Adamski M."/>
            <person name="Cross I."/>
            <person name="Yadetie F."/>
            <person name="Muffato M."/>
            <person name="Louis A."/>
            <person name="Butcher S."/>
            <person name="Tsagkogeorga G."/>
            <person name="Konrad A."/>
            <person name="Singh S."/>
            <person name="Jensen M.F."/>
            <person name="Cong E.H."/>
            <person name="Eikeseth-Otteraa H."/>
            <person name="Noel B."/>
            <person name="Anthouard V."/>
            <person name="Porcel B.M."/>
            <person name="Kachouri-Lafond R."/>
            <person name="Nishino A."/>
            <person name="Ugolini M."/>
            <person name="Chourrout P."/>
            <person name="Nishida H."/>
            <person name="Aasland R."/>
            <person name="Huzurbazar S."/>
            <person name="Westhof E."/>
            <person name="Delsuc F."/>
            <person name="Lehrach H."/>
            <person name="Reinhardt R."/>
            <person name="Weissenbach J."/>
            <person name="Roy S.W."/>
            <person name="Artiguenave F."/>
            <person name="Postlethwait J.H."/>
            <person name="Manak J.R."/>
            <person name="Thompson E.M."/>
            <person name="Jaillon O."/>
            <person name="Du Pasquier L."/>
            <person name="Boudinot P."/>
            <person name="Liberles D.A."/>
            <person name="Volff J.N."/>
            <person name="Philippe H."/>
            <person name="Lenhard B."/>
            <person name="Roest Crollius H."/>
            <person name="Wincker P."/>
            <person name="Chourrout D."/>
        </authorList>
    </citation>
    <scope>NUCLEOTIDE SEQUENCE [LARGE SCALE GENOMIC DNA]</scope>
</reference>